<comment type="caution">
    <text evidence="2">The sequence shown here is derived from an EMBL/GenBank/DDBJ whole genome shotgun (WGS) entry which is preliminary data.</text>
</comment>
<gene>
    <name evidence="2" type="ORF">DFP81_108137</name>
</gene>
<dbReference type="SUPFAM" id="SSF52833">
    <property type="entry name" value="Thioredoxin-like"/>
    <property type="match status" value="1"/>
</dbReference>
<dbReference type="Pfam" id="PF08534">
    <property type="entry name" value="Redoxin"/>
    <property type="match status" value="1"/>
</dbReference>
<proteinExistence type="predicted"/>
<evidence type="ECO:0000313" key="2">
    <source>
        <dbReference type="EMBL" id="REG82703.1"/>
    </source>
</evidence>
<feature type="domain" description="Thioredoxin" evidence="1">
    <location>
        <begin position="7"/>
        <end position="169"/>
    </location>
</feature>
<keyword evidence="3" id="KW-1185">Reference proteome</keyword>
<accession>A0A3E0DJB3</accession>
<name>A0A3E0DJB3_9GAMM</name>
<dbReference type="RefSeq" id="WP_115898267.1">
    <property type="nucleotide sequence ID" value="NZ_QUNG01000008.1"/>
</dbReference>
<protein>
    <submittedName>
        <fullName evidence="2">Peroxiredoxin</fullName>
    </submittedName>
</protein>
<dbReference type="EMBL" id="QUNG01000008">
    <property type="protein sequence ID" value="REG82703.1"/>
    <property type="molecule type" value="Genomic_DNA"/>
</dbReference>
<dbReference type="InterPro" id="IPR036249">
    <property type="entry name" value="Thioredoxin-like_sf"/>
</dbReference>
<dbReference type="InterPro" id="IPR013740">
    <property type="entry name" value="Redoxin"/>
</dbReference>
<sequence length="178" mass="19633">MTDSIKLKSGELFPTIEANLLDGSAIELGKPQAGADWQMVVVYRGKHCPLCLRYLNALENHKEALAEIGVSVVAISADSKQQLTEHMEKLTISYPIAYGLTEAQMKELGVYISAPRSAQETDHNFSEPALFVINEQGRLQMVNVSNAPFLRPDLDSVVHGLGFVRNQADYPIRGTVTY</sequence>
<dbReference type="AlphaFoldDB" id="A0A3E0DJB3"/>
<dbReference type="OrthoDB" id="9809746at2"/>
<evidence type="ECO:0000259" key="1">
    <source>
        <dbReference type="PROSITE" id="PS51352"/>
    </source>
</evidence>
<organism evidence="2 3">
    <name type="scientific">Marinomonas pollencensis</name>
    <dbReference type="NCBI Taxonomy" id="491954"/>
    <lineage>
        <taxon>Bacteria</taxon>
        <taxon>Pseudomonadati</taxon>
        <taxon>Pseudomonadota</taxon>
        <taxon>Gammaproteobacteria</taxon>
        <taxon>Oceanospirillales</taxon>
        <taxon>Oceanospirillaceae</taxon>
        <taxon>Marinomonas</taxon>
    </lineage>
</organism>
<dbReference type="GO" id="GO:0016491">
    <property type="term" value="F:oxidoreductase activity"/>
    <property type="evidence" value="ECO:0007669"/>
    <property type="project" value="InterPro"/>
</dbReference>
<dbReference type="PROSITE" id="PS51352">
    <property type="entry name" value="THIOREDOXIN_2"/>
    <property type="match status" value="1"/>
</dbReference>
<reference evidence="2 3" key="1">
    <citation type="submission" date="2018-08" db="EMBL/GenBank/DDBJ databases">
        <title>Genomic Encyclopedia of Type Strains, Phase III (KMG-III): the genomes of soil and plant-associated and newly described type strains.</title>
        <authorList>
            <person name="Whitman W."/>
        </authorList>
    </citation>
    <scope>NUCLEOTIDE SEQUENCE [LARGE SCALE GENOMIC DNA]</scope>
    <source>
        <strain evidence="2 3">CECT 7375</strain>
    </source>
</reference>
<dbReference type="Proteomes" id="UP000256542">
    <property type="component" value="Unassembled WGS sequence"/>
</dbReference>
<dbReference type="Gene3D" id="3.40.30.10">
    <property type="entry name" value="Glutaredoxin"/>
    <property type="match status" value="1"/>
</dbReference>
<evidence type="ECO:0000313" key="3">
    <source>
        <dbReference type="Proteomes" id="UP000256542"/>
    </source>
</evidence>
<dbReference type="InterPro" id="IPR013766">
    <property type="entry name" value="Thioredoxin_domain"/>
</dbReference>